<accession>E6UFT4</accession>
<dbReference type="SUPFAM" id="SSF103190">
    <property type="entry name" value="Sensory domain-like"/>
    <property type="match status" value="1"/>
</dbReference>
<dbReference type="EMBL" id="CP002403">
    <property type="protein sequence ID" value="ADU23073.1"/>
    <property type="molecule type" value="Genomic_DNA"/>
</dbReference>
<dbReference type="HOGENOM" id="CLU_598104_0_0_9"/>
<dbReference type="KEGG" id="ral:Rumal_2598"/>
<sequence length="467" mass="52447">MKKDNAKFKTSKQNFIIALALLLATNVLMGIILMEISKRSLKEQIYGRMLDVAKTAAAQMNGDEIKTVTANDKGTEEYERAAAILRSYHDNIDLDYIYGINDDGDGTFSFTIDPDREDPAEFGETIETTEALKTAAKGTPAVDKYTHSDEWGRFYSAYAPIFDSEKNVVGIIGVDFNADLLDQKMNSHITIAIILTAAALTIGIALAGVLMSKNRKSFERMLAKLELLNAETEKLDDIIMRNSIKKMDLLPGNKSGVLKTLASGEAVHDKTVQNEYASLTASVDQAYEKIEKYMRYINTEVYTDQTTGVNNKAAYRNKISELDKDISEGKGDFSVAFFDINGLKKIYTHHGFEAGEKLMFECANILKNVFGKDNVYHVTGDEFIVLADKVSRFQMEELFAAFDAEIDKYNDEHVKEHLLSVAKGTVSYDKEKHNSYRKIFIEAEANCKLDKEEYYKNKSSDNSIFGR</sequence>
<evidence type="ECO:0000313" key="3">
    <source>
        <dbReference type="EMBL" id="ADU23073.1"/>
    </source>
</evidence>
<dbReference type="Pfam" id="PF00990">
    <property type="entry name" value="GGDEF"/>
    <property type="match status" value="1"/>
</dbReference>
<organism evidence="3 4">
    <name type="scientific">Ruminococcus albus (strain ATCC 27210 / DSM 20455 / JCM 14654 / NCDO 2250 / 7)</name>
    <dbReference type="NCBI Taxonomy" id="697329"/>
    <lineage>
        <taxon>Bacteria</taxon>
        <taxon>Bacillati</taxon>
        <taxon>Bacillota</taxon>
        <taxon>Clostridia</taxon>
        <taxon>Eubacteriales</taxon>
        <taxon>Oscillospiraceae</taxon>
        <taxon>Ruminococcus</taxon>
    </lineage>
</organism>
<name>E6UFT4_RUMA7</name>
<feature type="transmembrane region" description="Helical" evidence="1">
    <location>
        <begin position="189"/>
        <end position="211"/>
    </location>
</feature>
<dbReference type="Gene3D" id="3.30.70.270">
    <property type="match status" value="1"/>
</dbReference>
<dbReference type="Gene3D" id="3.30.450.20">
    <property type="entry name" value="PAS domain"/>
    <property type="match status" value="1"/>
</dbReference>
<keyword evidence="1" id="KW-0472">Membrane</keyword>
<dbReference type="InterPro" id="IPR043128">
    <property type="entry name" value="Rev_trsase/Diguanyl_cyclase"/>
</dbReference>
<dbReference type="NCBIfam" id="TIGR00254">
    <property type="entry name" value="GGDEF"/>
    <property type="match status" value="1"/>
</dbReference>
<reference evidence="3 4" key="1">
    <citation type="journal article" date="2011" name="J. Bacteriol.">
        <title>Complete genome of the cellulolytic ruminal bacterium Ruminococcus albus 7.</title>
        <authorList>
            <person name="Suen G."/>
            <person name="Stevenson D.M."/>
            <person name="Bruce D.C."/>
            <person name="Chertkov O."/>
            <person name="Copeland A."/>
            <person name="Cheng J.F."/>
            <person name="Detter C."/>
            <person name="Detter J.C."/>
            <person name="Goodwin L.A."/>
            <person name="Han C.S."/>
            <person name="Hauser L.J."/>
            <person name="Ivanova N.N."/>
            <person name="Kyrpides N.C."/>
            <person name="Land M.L."/>
            <person name="Lapidus A."/>
            <person name="Lucas S."/>
            <person name="Ovchinnikova G."/>
            <person name="Pitluck S."/>
            <person name="Tapia R."/>
            <person name="Woyke T."/>
            <person name="Boyum J."/>
            <person name="Mead D."/>
            <person name="Weimer P.J."/>
        </authorList>
    </citation>
    <scope>NUCLEOTIDE SEQUENCE [LARGE SCALE GENOMIC DNA]</scope>
    <source>
        <strain evidence="4">ATCC 27210 / DSM 20455 / JCM 14654 / NCDO 2250 / 7</strain>
    </source>
</reference>
<dbReference type="SUPFAM" id="SSF55073">
    <property type="entry name" value="Nucleotide cyclase"/>
    <property type="match status" value="1"/>
</dbReference>
<dbReference type="InterPro" id="IPR029151">
    <property type="entry name" value="Sensor-like_sf"/>
</dbReference>
<dbReference type="SMART" id="SM00267">
    <property type="entry name" value="GGDEF"/>
    <property type="match status" value="1"/>
</dbReference>
<dbReference type="OrthoDB" id="9803190at2"/>
<dbReference type="AlphaFoldDB" id="E6UFT4"/>
<dbReference type="Proteomes" id="UP000006919">
    <property type="component" value="Chromosome"/>
</dbReference>
<proteinExistence type="predicted"/>
<evidence type="ECO:0000313" key="4">
    <source>
        <dbReference type="Proteomes" id="UP000006919"/>
    </source>
</evidence>
<dbReference type="eggNOG" id="COG3290">
    <property type="taxonomic scope" value="Bacteria"/>
</dbReference>
<dbReference type="PROSITE" id="PS50887">
    <property type="entry name" value="GGDEF"/>
    <property type="match status" value="1"/>
</dbReference>
<evidence type="ECO:0000259" key="2">
    <source>
        <dbReference type="PROSITE" id="PS50887"/>
    </source>
</evidence>
<dbReference type="STRING" id="697329.Rumal_2598"/>
<keyword evidence="1" id="KW-0812">Transmembrane</keyword>
<gene>
    <name evidence="3" type="ordered locus">Rumal_2598</name>
</gene>
<evidence type="ECO:0000256" key="1">
    <source>
        <dbReference type="SAM" id="Phobius"/>
    </source>
</evidence>
<keyword evidence="1" id="KW-1133">Transmembrane helix</keyword>
<dbReference type="RefSeq" id="WP_013499201.1">
    <property type="nucleotide sequence ID" value="NC_014833.1"/>
</dbReference>
<dbReference type="InterPro" id="IPR000160">
    <property type="entry name" value="GGDEF_dom"/>
</dbReference>
<feature type="domain" description="GGDEF" evidence="2">
    <location>
        <begin position="331"/>
        <end position="464"/>
    </location>
</feature>
<protein>
    <submittedName>
        <fullName evidence="3">Diguanylate cyclase</fullName>
    </submittedName>
</protein>
<dbReference type="eggNOG" id="COG2199">
    <property type="taxonomic scope" value="Bacteria"/>
</dbReference>
<dbReference type="InterPro" id="IPR029787">
    <property type="entry name" value="Nucleotide_cyclase"/>
</dbReference>